<dbReference type="Proteomes" id="UP001215280">
    <property type="component" value="Unassembled WGS sequence"/>
</dbReference>
<dbReference type="EMBL" id="JARJLG010000038">
    <property type="protein sequence ID" value="KAJ7764099.1"/>
    <property type="molecule type" value="Genomic_DNA"/>
</dbReference>
<name>A0AAD7JG31_9AGAR</name>
<accession>A0AAD7JG31</accession>
<gene>
    <name evidence="1" type="ORF">DFH07DRAFT_1016635</name>
</gene>
<sequence length="288" mass="31639">MCFIDRPQKLPLFAPVSRRCRVTLHNVLHHSFLAHLHCSTPPAPATFLAHLPLTFGAPPTDLEHLFGSTPTHPAASAPSLRCRTLPRSLLPPGAINAKTRRVVCVCCRTAPSAPTRHRRVSATLIHDHPPSPAFSLLSLVDYRTRSSHANPVCLARFPRSSIRPYPDAPPRLLSLRRPPSPSSTTALLLLPFFSLVKNLQYGPLPLSAQATPSAVRLASLSPASSVRPDPRRLPFPFYHLPCRRFSPSSSPSGLVLFAPIACPFRKYNLIPNLCRRSVLLTQSFLSPP</sequence>
<keyword evidence="2" id="KW-1185">Reference proteome</keyword>
<proteinExistence type="predicted"/>
<evidence type="ECO:0000313" key="2">
    <source>
        <dbReference type="Proteomes" id="UP001215280"/>
    </source>
</evidence>
<organism evidence="1 2">
    <name type="scientific">Mycena maculata</name>
    <dbReference type="NCBI Taxonomy" id="230809"/>
    <lineage>
        <taxon>Eukaryota</taxon>
        <taxon>Fungi</taxon>
        <taxon>Dikarya</taxon>
        <taxon>Basidiomycota</taxon>
        <taxon>Agaricomycotina</taxon>
        <taxon>Agaricomycetes</taxon>
        <taxon>Agaricomycetidae</taxon>
        <taxon>Agaricales</taxon>
        <taxon>Marasmiineae</taxon>
        <taxon>Mycenaceae</taxon>
        <taxon>Mycena</taxon>
    </lineage>
</organism>
<comment type="caution">
    <text evidence="1">The sequence shown here is derived from an EMBL/GenBank/DDBJ whole genome shotgun (WGS) entry which is preliminary data.</text>
</comment>
<evidence type="ECO:0000313" key="1">
    <source>
        <dbReference type="EMBL" id="KAJ7764099.1"/>
    </source>
</evidence>
<reference evidence="1" key="1">
    <citation type="submission" date="2023-03" db="EMBL/GenBank/DDBJ databases">
        <title>Massive genome expansion in bonnet fungi (Mycena s.s.) driven by repeated elements and novel gene families across ecological guilds.</title>
        <authorList>
            <consortium name="Lawrence Berkeley National Laboratory"/>
            <person name="Harder C.B."/>
            <person name="Miyauchi S."/>
            <person name="Viragh M."/>
            <person name="Kuo A."/>
            <person name="Thoen E."/>
            <person name="Andreopoulos B."/>
            <person name="Lu D."/>
            <person name="Skrede I."/>
            <person name="Drula E."/>
            <person name="Henrissat B."/>
            <person name="Morin E."/>
            <person name="Kohler A."/>
            <person name="Barry K."/>
            <person name="LaButti K."/>
            <person name="Morin E."/>
            <person name="Salamov A."/>
            <person name="Lipzen A."/>
            <person name="Mereny Z."/>
            <person name="Hegedus B."/>
            <person name="Baldrian P."/>
            <person name="Stursova M."/>
            <person name="Weitz H."/>
            <person name="Taylor A."/>
            <person name="Grigoriev I.V."/>
            <person name="Nagy L.G."/>
            <person name="Martin F."/>
            <person name="Kauserud H."/>
        </authorList>
    </citation>
    <scope>NUCLEOTIDE SEQUENCE</scope>
    <source>
        <strain evidence="1">CBHHK188m</strain>
    </source>
</reference>
<dbReference type="AlphaFoldDB" id="A0AAD7JG31"/>
<protein>
    <submittedName>
        <fullName evidence="1">Uncharacterized protein</fullName>
    </submittedName>
</protein>